<dbReference type="AlphaFoldDB" id="A0A6M2DA32"/>
<sequence>MGWVLWELRPLFLFFFLSLSFFVNSHALGYASSVLLVSCAFHFSFCIRLESCVPSFSVMTAEIPASQALWCTYTSHALHSPLLPLRTKKCVQH</sequence>
<proteinExistence type="predicted"/>
<name>A0A6M2DA32_RHIMP</name>
<reference evidence="1" key="1">
    <citation type="submission" date="2019-09" db="EMBL/GenBank/DDBJ databases">
        <title>Organ-specific transcriptomic study of the physiology of the cattle tick, Rhipicephalus microplus.</title>
        <authorList>
            <person name="Tirloni L."/>
            <person name="Braz G."/>
            <person name="Gandara A.C.P."/>
            <person name="Sabadin G.A."/>
            <person name="da Silva R.M."/>
            <person name="Guizzo M.G."/>
            <person name="Machado J.A."/>
            <person name="Costa E.P."/>
            <person name="Gomes H.F."/>
            <person name="Moraes J."/>
            <person name="Mota M.B.S."/>
            <person name="Mesquita R.D."/>
            <person name="Alvarenga P.H."/>
            <person name="Alves F."/>
            <person name="Seixas A."/>
            <person name="da Fonseca R.N."/>
            <person name="Fogaca A."/>
            <person name="Logullo C."/>
            <person name="Tanaka A."/>
            <person name="Daffre S."/>
            <person name="Termignoni C."/>
            <person name="Vaz I.S.Jr."/>
            <person name="Oliveira P.L."/>
            <person name="Ribeiro J.M."/>
        </authorList>
    </citation>
    <scope>NUCLEOTIDE SEQUENCE</scope>
    <source>
        <strain evidence="1">Porto Alegre</strain>
    </source>
</reference>
<dbReference type="EMBL" id="GHWJ01010238">
    <property type="protein sequence ID" value="NOV42975.1"/>
    <property type="molecule type" value="Transcribed_RNA"/>
</dbReference>
<evidence type="ECO:0000313" key="1">
    <source>
        <dbReference type="EMBL" id="NOV42975.1"/>
    </source>
</evidence>
<organism evidence="1">
    <name type="scientific">Rhipicephalus microplus</name>
    <name type="common">Cattle tick</name>
    <name type="synonym">Boophilus microplus</name>
    <dbReference type="NCBI Taxonomy" id="6941"/>
    <lineage>
        <taxon>Eukaryota</taxon>
        <taxon>Metazoa</taxon>
        <taxon>Ecdysozoa</taxon>
        <taxon>Arthropoda</taxon>
        <taxon>Chelicerata</taxon>
        <taxon>Arachnida</taxon>
        <taxon>Acari</taxon>
        <taxon>Parasitiformes</taxon>
        <taxon>Ixodida</taxon>
        <taxon>Ixodoidea</taxon>
        <taxon>Ixodidae</taxon>
        <taxon>Rhipicephalinae</taxon>
        <taxon>Rhipicephalus</taxon>
        <taxon>Boophilus</taxon>
    </lineage>
</organism>
<accession>A0A6M2DA32</accession>
<protein>
    <submittedName>
        <fullName evidence="1">Uncharacterized protein</fullName>
    </submittedName>
</protein>